<reference evidence="2 3" key="1">
    <citation type="submission" date="2016-12" db="EMBL/GenBank/DDBJ databases">
        <title>The new phylogeny of genus Mycobacterium.</title>
        <authorList>
            <person name="Tortoli E."/>
            <person name="Trovato A."/>
            <person name="Cirillo D.M."/>
        </authorList>
    </citation>
    <scope>NUCLEOTIDE SEQUENCE [LARGE SCALE GENOMIC DNA]</scope>
    <source>
        <strain evidence="2 3">CCUG 66554</strain>
    </source>
</reference>
<keyword evidence="1" id="KW-0472">Membrane</keyword>
<keyword evidence="1" id="KW-1133">Transmembrane helix</keyword>
<dbReference type="RefSeq" id="WP_407661678.1">
    <property type="nucleotide sequence ID" value="NZ_CP010271.1"/>
</dbReference>
<dbReference type="EMBL" id="MVII01000001">
    <property type="protein sequence ID" value="ORB60894.1"/>
    <property type="molecule type" value="Genomic_DNA"/>
</dbReference>
<comment type="caution">
    <text evidence="2">The sequence shown here is derived from an EMBL/GenBank/DDBJ whole genome shotgun (WGS) entry which is preliminary data.</text>
</comment>
<keyword evidence="1" id="KW-0812">Transmembrane</keyword>
<dbReference type="AlphaFoldDB" id="A0A1S4VGL4"/>
<evidence type="ECO:0000256" key="1">
    <source>
        <dbReference type="SAM" id="Phobius"/>
    </source>
</evidence>
<evidence type="ECO:0000313" key="2">
    <source>
        <dbReference type="EMBL" id="ORB60894.1"/>
    </source>
</evidence>
<dbReference type="KEGG" id="msao:MYCSP_11285"/>
<feature type="transmembrane region" description="Helical" evidence="1">
    <location>
        <begin position="84"/>
        <end position="104"/>
    </location>
</feature>
<proteinExistence type="predicted"/>
<name>A0A1S4VGL4_9MYCO</name>
<sequence length="141" mass="16090">MNGEAVRRWIFARHCHPVSAWSRWATTPLLLVPVWTRRWRWAIPIGVWLAINPVVTPPPRDDRSFATRAIRGEEIWMTKPTSDAMLTGLSILGGAALVSAFVAAWRRSCVGVMVGTAISMAITLLAWRRYDQIWRSVRPRR</sequence>
<dbReference type="Pfam" id="PF20358">
    <property type="entry name" value="DUF6653"/>
    <property type="match status" value="1"/>
</dbReference>
<dbReference type="InterPro" id="IPR046595">
    <property type="entry name" value="DUF6653"/>
</dbReference>
<feature type="transmembrane region" description="Helical" evidence="1">
    <location>
        <begin position="110"/>
        <end position="130"/>
    </location>
</feature>
<accession>A0A1S4VGL4</accession>
<gene>
    <name evidence="2" type="ORF">BST43_01340</name>
</gene>
<dbReference type="Proteomes" id="UP000192434">
    <property type="component" value="Unassembled WGS sequence"/>
</dbReference>
<dbReference type="STRING" id="1578165.BKG68_06285"/>
<evidence type="ECO:0000313" key="3">
    <source>
        <dbReference type="Proteomes" id="UP000192434"/>
    </source>
</evidence>
<organism evidence="2 3">
    <name type="scientific">Mycobacteroides saopaulense</name>
    <dbReference type="NCBI Taxonomy" id="1578165"/>
    <lineage>
        <taxon>Bacteria</taxon>
        <taxon>Bacillati</taxon>
        <taxon>Actinomycetota</taxon>
        <taxon>Actinomycetes</taxon>
        <taxon>Mycobacteriales</taxon>
        <taxon>Mycobacteriaceae</taxon>
        <taxon>Mycobacteroides</taxon>
    </lineage>
</organism>
<protein>
    <submittedName>
        <fullName evidence="2">Uncharacterized protein</fullName>
    </submittedName>
</protein>